<keyword evidence="5" id="KW-0418">Kinase</keyword>
<comment type="catalytic activity">
    <reaction evidence="1">
        <text>ATP + protein L-histidine = ADP + protein N-phospho-L-histidine.</text>
        <dbReference type="EC" id="2.7.13.3"/>
    </reaction>
</comment>
<keyword evidence="10" id="KW-1185">Reference proteome</keyword>
<evidence type="ECO:0000256" key="3">
    <source>
        <dbReference type="ARBA" id="ARBA00012438"/>
    </source>
</evidence>
<dbReference type="InterPro" id="IPR003594">
    <property type="entry name" value="HATPase_dom"/>
</dbReference>
<dbReference type="InterPro" id="IPR003661">
    <property type="entry name" value="HisK_dim/P_dom"/>
</dbReference>
<keyword evidence="4" id="KW-0597">Phosphoprotein</keyword>
<evidence type="ECO:0000256" key="7">
    <source>
        <dbReference type="SAM" id="MobiDB-lite"/>
    </source>
</evidence>
<evidence type="ECO:0000256" key="4">
    <source>
        <dbReference type="ARBA" id="ARBA00022553"/>
    </source>
</evidence>
<dbReference type="InterPro" id="IPR005467">
    <property type="entry name" value="His_kinase_dom"/>
</dbReference>
<dbReference type="Gene3D" id="3.30.450.20">
    <property type="entry name" value="PAS domain"/>
    <property type="match status" value="1"/>
</dbReference>
<comment type="caution">
    <text evidence="9">The sequence shown here is derived from an EMBL/GenBank/DDBJ whole genome shotgun (WGS) entry which is preliminary data.</text>
</comment>
<dbReference type="CDD" id="cd00082">
    <property type="entry name" value="HisKA"/>
    <property type="match status" value="1"/>
</dbReference>
<dbReference type="Gene3D" id="3.30.565.10">
    <property type="entry name" value="Histidine kinase-like ATPase, C-terminal domain"/>
    <property type="match status" value="1"/>
</dbReference>
<dbReference type="InterPro" id="IPR029016">
    <property type="entry name" value="GAF-like_dom_sf"/>
</dbReference>
<dbReference type="SUPFAM" id="SSF55874">
    <property type="entry name" value="ATPase domain of HSP90 chaperone/DNA topoisomerase II/histidine kinase"/>
    <property type="match status" value="1"/>
</dbReference>
<sequence length="662" mass="72271">MFAADDEVGRDLAAVEWAATPLGTPDGWPPSLRTTVSIMLSSRFPMWMAWGPELTFFCNAAYRRDTLGRKYPWALGRPASEVWAEIWGDIGPRIEAVLSTGQATWDEALLLFLERSGYPEETYHTFSYSPVRGESGDVLGMLCVVSEETERVVAERRMAILRDLGSDPSVVRTEQEVLAFASRQLAKNLRTLPFTLTYLFKDGHARLASTSGMPDEHPAAPASFPIRDPGAVWPAAVLADGGSAMVELVGEPYSALPSGAWTERPAQALAVPLQRQGGTPYGFVVTGLNRYRPFDESYRGFIELVAAHLAAGIASARNYEAQQRRAEELAELDRAKTAFFSNISHEFRTPLTLIMGPVDELRGRLADDDARTAEELEVIRRNGLRLSKLVNTLLDFSRIEAGRMRARYEQVDLARFTADLASVFRSAVERAGLTLAVECPPMDRPVHVDRDMWEKVVLNLLSNAVKFTFDGSITVSVRATETHAVVTVADTGIGVPADELPRLFERFHRIANARSRSNEGSGIGLALVRELVALHGGTITADSVEGAGTTFAISLPFGTDHLPLDSLEPATRGTAVSPASSRSCRRRCAGCPPTTARRRRSWRARGARARARGCWSPTTTPTCGSTWSGCCPTPGTRSPRWATAGKPSTRSARPCRTCSSAT</sequence>
<comment type="subcellular location">
    <subcellularLocation>
        <location evidence="2">Cell membrane</location>
    </subcellularLocation>
</comment>
<dbReference type="PANTHER" id="PTHR43547:SF2">
    <property type="entry name" value="HYBRID SIGNAL TRANSDUCTION HISTIDINE KINASE C"/>
    <property type="match status" value="1"/>
</dbReference>
<dbReference type="SMART" id="SM00387">
    <property type="entry name" value="HATPase_c"/>
    <property type="match status" value="1"/>
</dbReference>
<evidence type="ECO:0000256" key="5">
    <source>
        <dbReference type="ARBA" id="ARBA00022777"/>
    </source>
</evidence>
<name>A0ABW2TSS7_9PSEU</name>
<organism evidence="9 10">
    <name type="scientific">Actinokineospora soli</name>
    <dbReference type="NCBI Taxonomy" id="1048753"/>
    <lineage>
        <taxon>Bacteria</taxon>
        <taxon>Bacillati</taxon>
        <taxon>Actinomycetota</taxon>
        <taxon>Actinomycetes</taxon>
        <taxon>Pseudonocardiales</taxon>
        <taxon>Pseudonocardiaceae</taxon>
        <taxon>Actinokineospora</taxon>
    </lineage>
</organism>
<feature type="compositionally biased region" description="Polar residues" evidence="7">
    <location>
        <begin position="646"/>
        <end position="662"/>
    </location>
</feature>
<dbReference type="CDD" id="cd16922">
    <property type="entry name" value="HATPase_EvgS-ArcB-TorS-like"/>
    <property type="match status" value="1"/>
</dbReference>
<feature type="region of interest" description="Disordered" evidence="7">
    <location>
        <begin position="637"/>
        <end position="662"/>
    </location>
</feature>
<dbReference type="EC" id="2.7.13.3" evidence="3"/>
<dbReference type="Proteomes" id="UP001596512">
    <property type="component" value="Unassembled WGS sequence"/>
</dbReference>
<dbReference type="PRINTS" id="PR00344">
    <property type="entry name" value="BCTRLSENSOR"/>
</dbReference>
<protein>
    <recommendedName>
        <fullName evidence="3">histidine kinase</fullName>
        <ecNumber evidence="3">2.7.13.3</ecNumber>
    </recommendedName>
</protein>
<accession>A0ABW2TSS7</accession>
<keyword evidence="9" id="KW-0547">Nucleotide-binding</keyword>
<evidence type="ECO:0000259" key="8">
    <source>
        <dbReference type="PROSITE" id="PS50109"/>
    </source>
</evidence>
<dbReference type="EMBL" id="JBHTEY010000004">
    <property type="protein sequence ID" value="MFC7616298.1"/>
    <property type="molecule type" value="Genomic_DNA"/>
</dbReference>
<dbReference type="PROSITE" id="PS50109">
    <property type="entry name" value="HIS_KIN"/>
    <property type="match status" value="1"/>
</dbReference>
<dbReference type="SUPFAM" id="SSF55781">
    <property type="entry name" value="GAF domain-like"/>
    <property type="match status" value="1"/>
</dbReference>
<feature type="domain" description="Histidine kinase" evidence="8">
    <location>
        <begin position="342"/>
        <end position="559"/>
    </location>
</feature>
<evidence type="ECO:0000313" key="9">
    <source>
        <dbReference type="EMBL" id="MFC7616298.1"/>
    </source>
</evidence>
<dbReference type="Gene3D" id="1.10.287.130">
    <property type="match status" value="1"/>
</dbReference>
<gene>
    <name evidence="9" type="ORF">ACFQV2_25330</name>
</gene>
<dbReference type="Pfam" id="PF13185">
    <property type="entry name" value="GAF_2"/>
    <property type="match status" value="1"/>
</dbReference>
<dbReference type="InterPro" id="IPR013656">
    <property type="entry name" value="PAS_4"/>
</dbReference>
<dbReference type="InterPro" id="IPR036097">
    <property type="entry name" value="HisK_dim/P_sf"/>
</dbReference>
<dbReference type="SUPFAM" id="SSF47384">
    <property type="entry name" value="Homodimeric domain of signal transducing histidine kinase"/>
    <property type="match status" value="1"/>
</dbReference>
<evidence type="ECO:0000313" key="10">
    <source>
        <dbReference type="Proteomes" id="UP001596512"/>
    </source>
</evidence>
<evidence type="ECO:0000256" key="1">
    <source>
        <dbReference type="ARBA" id="ARBA00000085"/>
    </source>
</evidence>
<dbReference type="Pfam" id="PF02518">
    <property type="entry name" value="HATPase_c"/>
    <property type="match status" value="1"/>
</dbReference>
<keyword evidence="5" id="KW-0808">Transferase</keyword>
<dbReference type="GO" id="GO:0005524">
    <property type="term" value="F:ATP binding"/>
    <property type="evidence" value="ECO:0007669"/>
    <property type="project" value="UniProtKB-KW"/>
</dbReference>
<dbReference type="PANTHER" id="PTHR43547">
    <property type="entry name" value="TWO-COMPONENT HISTIDINE KINASE"/>
    <property type="match status" value="1"/>
</dbReference>
<dbReference type="Gene3D" id="3.30.450.40">
    <property type="match status" value="1"/>
</dbReference>
<proteinExistence type="predicted"/>
<dbReference type="Pfam" id="PF00512">
    <property type="entry name" value="HisKA"/>
    <property type="match status" value="1"/>
</dbReference>
<keyword evidence="6" id="KW-0902">Two-component regulatory system</keyword>
<reference evidence="10" key="1">
    <citation type="journal article" date="2019" name="Int. J. Syst. Evol. Microbiol.">
        <title>The Global Catalogue of Microorganisms (GCM) 10K type strain sequencing project: providing services to taxonomists for standard genome sequencing and annotation.</title>
        <authorList>
            <consortium name="The Broad Institute Genomics Platform"/>
            <consortium name="The Broad Institute Genome Sequencing Center for Infectious Disease"/>
            <person name="Wu L."/>
            <person name="Ma J."/>
        </authorList>
    </citation>
    <scope>NUCLEOTIDE SEQUENCE [LARGE SCALE GENOMIC DNA]</scope>
    <source>
        <strain evidence="10">JCM 17695</strain>
    </source>
</reference>
<dbReference type="SMART" id="SM00388">
    <property type="entry name" value="HisKA"/>
    <property type="match status" value="1"/>
</dbReference>
<dbReference type="InterPro" id="IPR004358">
    <property type="entry name" value="Sig_transdc_His_kin-like_C"/>
</dbReference>
<dbReference type="InterPro" id="IPR036890">
    <property type="entry name" value="HATPase_C_sf"/>
</dbReference>
<keyword evidence="9" id="KW-0067">ATP-binding</keyword>
<evidence type="ECO:0000256" key="6">
    <source>
        <dbReference type="ARBA" id="ARBA00023012"/>
    </source>
</evidence>
<dbReference type="InterPro" id="IPR003018">
    <property type="entry name" value="GAF"/>
</dbReference>
<dbReference type="Pfam" id="PF08448">
    <property type="entry name" value="PAS_4"/>
    <property type="match status" value="1"/>
</dbReference>
<evidence type="ECO:0000256" key="2">
    <source>
        <dbReference type="ARBA" id="ARBA00004236"/>
    </source>
</evidence>